<keyword evidence="4" id="KW-1185">Reference proteome</keyword>
<dbReference type="GO" id="GO:0006511">
    <property type="term" value="P:ubiquitin-dependent protein catabolic process"/>
    <property type="evidence" value="ECO:0007669"/>
    <property type="project" value="InterPro"/>
</dbReference>
<name>X6MZ49_RETFI</name>
<accession>X6MZ49</accession>
<evidence type="ECO:0000259" key="2">
    <source>
        <dbReference type="Pfam" id="PF00888"/>
    </source>
</evidence>
<dbReference type="Gene3D" id="1.20.1310.10">
    <property type="entry name" value="Cullin Repeats"/>
    <property type="match status" value="1"/>
</dbReference>
<dbReference type="AlphaFoldDB" id="X6MZ49"/>
<dbReference type="InterPro" id="IPR045093">
    <property type="entry name" value="Cullin"/>
</dbReference>
<dbReference type="GO" id="GO:0016874">
    <property type="term" value="F:ligase activity"/>
    <property type="evidence" value="ECO:0007669"/>
    <property type="project" value="UniProtKB-KW"/>
</dbReference>
<dbReference type="GO" id="GO:0031625">
    <property type="term" value="F:ubiquitin protein ligase binding"/>
    <property type="evidence" value="ECO:0007669"/>
    <property type="project" value="InterPro"/>
</dbReference>
<dbReference type="OrthoDB" id="27073at2759"/>
<feature type="non-terminal residue" evidence="3">
    <location>
        <position position="136"/>
    </location>
</feature>
<proteinExistence type="inferred from homology"/>
<dbReference type="PANTHER" id="PTHR11932">
    <property type="entry name" value="CULLIN"/>
    <property type="match status" value="1"/>
</dbReference>
<reference evidence="3 4" key="1">
    <citation type="journal article" date="2013" name="Curr. Biol.">
        <title>The Genome of the Foraminiferan Reticulomyxa filosa.</title>
        <authorList>
            <person name="Glockner G."/>
            <person name="Hulsmann N."/>
            <person name="Schleicher M."/>
            <person name="Noegel A.A."/>
            <person name="Eichinger L."/>
            <person name="Gallinger C."/>
            <person name="Pawlowski J."/>
            <person name="Sierra R."/>
            <person name="Euteneuer U."/>
            <person name="Pillet L."/>
            <person name="Moustafa A."/>
            <person name="Platzer M."/>
            <person name="Groth M."/>
            <person name="Szafranski K."/>
            <person name="Schliwa M."/>
        </authorList>
    </citation>
    <scope>NUCLEOTIDE SEQUENCE [LARGE SCALE GENOMIC DNA]</scope>
</reference>
<evidence type="ECO:0000313" key="3">
    <source>
        <dbReference type="EMBL" id="ETO18883.1"/>
    </source>
</evidence>
<keyword evidence="3" id="KW-0436">Ligase</keyword>
<dbReference type="EMBL" id="ASPP01014295">
    <property type="protein sequence ID" value="ETO18883.1"/>
    <property type="molecule type" value="Genomic_DNA"/>
</dbReference>
<dbReference type="InterPro" id="IPR001373">
    <property type="entry name" value="Cullin_N"/>
</dbReference>
<dbReference type="Proteomes" id="UP000023152">
    <property type="component" value="Unassembled WGS sequence"/>
</dbReference>
<evidence type="ECO:0000256" key="1">
    <source>
        <dbReference type="ARBA" id="ARBA00006019"/>
    </source>
</evidence>
<protein>
    <submittedName>
        <fullName evidence="3">Ubiquitin protein ligase binding protein</fullName>
    </submittedName>
</protein>
<organism evidence="3 4">
    <name type="scientific">Reticulomyxa filosa</name>
    <dbReference type="NCBI Taxonomy" id="46433"/>
    <lineage>
        <taxon>Eukaryota</taxon>
        <taxon>Sar</taxon>
        <taxon>Rhizaria</taxon>
        <taxon>Retaria</taxon>
        <taxon>Foraminifera</taxon>
        <taxon>Monothalamids</taxon>
        <taxon>Reticulomyxidae</taxon>
        <taxon>Reticulomyxa</taxon>
    </lineage>
</organism>
<gene>
    <name evidence="3" type="ORF">RFI_18362</name>
</gene>
<dbReference type="InterPro" id="IPR016159">
    <property type="entry name" value="Cullin_repeat-like_dom_sf"/>
</dbReference>
<dbReference type="Pfam" id="PF00888">
    <property type="entry name" value="Cullin"/>
    <property type="match status" value="1"/>
</dbReference>
<feature type="domain" description="Cullin N-terminal" evidence="2">
    <location>
        <begin position="13"/>
        <end position="132"/>
    </location>
</feature>
<evidence type="ECO:0000313" key="4">
    <source>
        <dbReference type="Proteomes" id="UP000023152"/>
    </source>
</evidence>
<comment type="caution">
    <text evidence="3">The sequence shown here is derived from an EMBL/GenBank/DDBJ whole genome shotgun (WGS) entry which is preliminary data.</text>
</comment>
<dbReference type="SUPFAM" id="SSF74788">
    <property type="entry name" value="Cullin repeat-like"/>
    <property type="match status" value="1"/>
</dbReference>
<comment type="similarity">
    <text evidence="1">Belongs to the cullin family.</text>
</comment>
<sequence>MIKSDMNITAKTRGISQKEFLLIYTTVYNMCLQKTPGNYAEQLYNKYHETIKDYLVHYTKAKLQHCKERLGSIENEYFLIELVKQYRHYKFFAKWLIETFRYLDQHFISRTKKLPLREIASYEFYQEIFMNLRKEC</sequence>